<feature type="domain" description="RRM" evidence="9">
    <location>
        <begin position="139"/>
        <end position="237"/>
    </location>
</feature>
<dbReference type="CDD" id="cd12395">
    <property type="entry name" value="RRM2_RBM34"/>
    <property type="match status" value="1"/>
</dbReference>
<dbReference type="SUPFAM" id="SSF54928">
    <property type="entry name" value="RNA-binding domain, RBD"/>
    <property type="match status" value="2"/>
</dbReference>
<evidence type="ECO:0000256" key="3">
    <source>
        <dbReference type="ARBA" id="ARBA00007077"/>
    </source>
</evidence>
<evidence type="ECO:0000256" key="2">
    <source>
        <dbReference type="ARBA" id="ARBA00004604"/>
    </source>
</evidence>
<feature type="compositionally biased region" description="Basic residues" evidence="8">
    <location>
        <begin position="63"/>
        <end position="74"/>
    </location>
</feature>
<dbReference type="GO" id="GO:0019843">
    <property type="term" value="F:rRNA binding"/>
    <property type="evidence" value="ECO:0007669"/>
    <property type="project" value="TreeGrafter"/>
</dbReference>
<name>A0A1R1PRL0_ZANCU</name>
<dbReference type="Proteomes" id="UP000188320">
    <property type="component" value="Unassembled WGS sequence"/>
</dbReference>
<dbReference type="OrthoDB" id="442677at2759"/>
<feature type="region of interest" description="Disordered" evidence="8">
    <location>
        <begin position="28"/>
        <end position="133"/>
    </location>
</feature>
<feature type="compositionally biased region" description="Basic and acidic residues" evidence="8">
    <location>
        <begin position="120"/>
        <end position="133"/>
    </location>
</feature>
<dbReference type="PANTHER" id="PTHR23236">
    <property type="entry name" value="EUKARYOTIC TRANSLATION INITIATION FACTOR 4B/4H"/>
    <property type="match status" value="1"/>
</dbReference>
<feature type="domain" description="RRM" evidence="9">
    <location>
        <begin position="251"/>
        <end position="334"/>
    </location>
</feature>
<dbReference type="SMART" id="SM00360">
    <property type="entry name" value="RRM"/>
    <property type="match status" value="2"/>
</dbReference>
<evidence type="ECO:0000256" key="5">
    <source>
        <dbReference type="ARBA" id="ARBA00022884"/>
    </source>
</evidence>
<dbReference type="Pfam" id="PF00076">
    <property type="entry name" value="RRM_1"/>
    <property type="match status" value="1"/>
</dbReference>
<evidence type="ECO:0000256" key="1">
    <source>
        <dbReference type="ARBA" id="ARBA00002475"/>
    </source>
</evidence>
<dbReference type="InterPro" id="IPR000504">
    <property type="entry name" value="RRM_dom"/>
</dbReference>
<evidence type="ECO:0000313" key="10">
    <source>
        <dbReference type="EMBL" id="OMH83597.1"/>
    </source>
</evidence>
<evidence type="ECO:0000313" key="11">
    <source>
        <dbReference type="Proteomes" id="UP000188320"/>
    </source>
</evidence>
<sequence length="395" mass="44868">MLVNQDKRERKTKDTIFSKEQKTFQQVLQNLKKSQDELDKKTDSGKKPEAEGALNTNDGAGSKKGKPKTKKGEKRKLEPEQEKEERTSDKKRSKEAKEDSEKSDENENEESATDQIEEPESTKDGVKETEAERKAKNERTVFIGNITVKILKDKKMTKNLKDLFKECGKVESIRFRSIGFSVALNKRVAVIKDKYHSERDTCNGYLVMESVEAAKKCTELNGIVFEERHLRVDLANNSAKDENTIKQNKKRTVFIGNLKFDCKEEELYKHFEKCGEIENVRVVRDSATGMGKGIAYITFRDISAVPLALELNKSKLPTENEKASREMRVSRYKASMQNAGDKMGSKGSKNTNKKTSGKFLEGARSVRPTSAKKGDKKSGAYRRIKSKKNNDSKRQ</sequence>
<gene>
    <name evidence="10" type="ORF">AX774_g2900</name>
</gene>
<organism evidence="10 11">
    <name type="scientific">Zancudomyces culisetae</name>
    <name type="common">Gut fungus</name>
    <name type="synonym">Smittium culisetae</name>
    <dbReference type="NCBI Taxonomy" id="1213189"/>
    <lineage>
        <taxon>Eukaryota</taxon>
        <taxon>Fungi</taxon>
        <taxon>Fungi incertae sedis</taxon>
        <taxon>Zoopagomycota</taxon>
        <taxon>Kickxellomycotina</taxon>
        <taxon>Harpellomycetes</taxon>
        <taxon>Harpellales</taxon>
        <taxon>Legeriomycetaceae</taxon>
        <taxon>Zancudomyces</taxon>
    </lineage>
</organism>
<keyword evidence="11" id="KW-1185">Reference proteome</keyword>
<evidence type="ECO:0000256" key="6">
    <source>
        <dbReference type="ARBA" id="ARBA00023242"/>
    </source>
</evidence>
<dbReference type="PANTHER" id="PTHR23236:SF25">
    <property type="entry name" value="RNA-BINDING PROTEIN 34"/>
    <property type="match status" value="1"/>
</dbReference>
<dbReference type="InterPro" id="IPR035979">
    <property type="entry name" value="RBD_domain_sf"/>
</dbReference>
<dbReference type="GO" id="GO:0005730">
    <property type="term" value="C:nucleolus"/>
    <property type="evidence" value="ECO:0007669"/>
    <property type="project" value="UniProtKB-SubCell"/>
</dbReference>
<dbReference type="GO" id="GO:0000463">
    <property type="term" value="P:maturation of LSU-rRNA from tricistronic rRNA transcript (SSU-rRNA, 5.8S rRNA, LSU-rRNA)"/>
    <property type="evidence" value="ECO:0007669"/>
    <property type="project" value="TreeGrafter"/>
</dbReference>
<evidence type="ECO:0000259" key="9">
    <source>
        <dbReference type="PROSITE" id="PS50102"/>
    </source>
</evidence>
<dbReference type="InterPro" id="IPR012677">
    <property type="entry name" value="Nucleotide-bd_a/b_plait_sf"/>
</dbReference>
<reference evidence="11" key="1">
    <citation type="submission" date="2017-01" db="EMBL/GenBank/DDBJ databases">
        <authorList>
            <person name="Wang Y."/>
            <person name="White M."/>
            <person name="Kvist S."/>
            <person name="Moncalvo J.-M."/>
        </authorList>
    </citation>
    <scope>NUCLEOTIDE SEQUENCE [LARGE SCALE GENOMIC DNA]</scope>
    <source>
        <strain evidence="11">COL-18-3</strain>
    </source>
</reference>
<keyword evidence="5 7" id="KW-0694">RNA-binding</keyword>
<feature type="region of interest" description="Disordered" evidence="8">
    <location>
        <begin position="336"/>
        <end position="395"/>
    </location>
</feature>
<comment type="caution">
    <text evidence="10">The sequence shown here is derived from an EMBL/GenBank/DDBJ whole genome shotgun (WGS) entry which is preliminary data.</text>
</comment>
<keyword evidence="6" id="KW-0539">Nucleus</keyword>
<feature type="compositionally biased region" description="Basic and acidic residues" evidence="8">
    <location>
        <begin position="33"/>
        <end position="50"/>
    </location>
</feature>
<proteinExistence type="inferred from homology"/>
<dbReference type="EMBL" id="LSSK01000356">
    <property type="protein sequence ID" value="OMH83597.1"/>
    <property type="molecule type" value="Genomic_DNA"/>
</dbReference>
<evidence type="ECO:0000256" key="7">
    <source>
        <dbReference type="PROSITE-ProRule" id="PRU00176"/>
    </source>
</evidence>
<dbReference type="InterPro" id="IPR034221">
    <property type="entry name" value="RBM34_RRM2"/>
</dbReference>
<protein>
    <recommendedName>
        <fullName evidence="4">Nucleolar protein 12</fullName>
    </recommendedName>
</protein>
<feature type="compositionally biased region" description="Acidic residues" evidence="8">
    <location>
        <begin position="106"/>
        <end position="119"/>
    </location>
</feature>
<comment type="subcellular location">
    <subcellularLocation>
        <location evidence="2">Nucleus</location>
        <location evidence="2">Nucleolus</location>
    </subcellularLocation>
</comment>
<comment type="similarity">
    <text evidence="3">Belongs to the RRM RBM34 family.</text>
</comment>
<accession>A0A1R1PRL0</accession>
<dbReference type="PROSITE" id="PS50102">
    <property type="entry name" value="RRM"/>
    <property type="match status" value="2"/>
</dbReference>
<dbReference type="Gene3D" id="3.30.70.330">
    <property type="match status" value="2"/>
</dbReference>
<evidence type="ECO:0000256" key="4">
    <source>
        <dbReference type="ARBA" id="ARBA00015520"/>
    </source>
</evidence>
<comment type="function">
    <text evidence="1">Involved in pre-25S rRNA processing.</text>
</comment>
<dbReference type="AlphaFoldDB" id="A0A1R1PRL0"/>
<evidence type="ECO:0000256" key="8">
    <source>
        <dbReference type="SAM" id="MobiDB-lite"/>
    </source>
</evidence>
<feature type="compositionally biased region" description="Basic and acidic residues" evidence="8">
    <location>
        <begin position="75"/>
        <end position="105"/>
    </location>
</feature>